<accession>A0AAE3AZ29</accession>
<name>A0AAE3AZ29_9FIRM</name>
<proteinExistence type="predicted"/>
<sequence length="127" mass="13788">MFRKLFGETEQDQIQFLHPRAIATLVILALMVVALILHAVGLSGGADAIAGIAEMGVAIVLLFVWGWPVVKGLFGITAIGAIFSGNVVIGVVLFVVYLTLAYFLGIIFAFIGTIRYIYLRIKYGKNQ</sequence>
<dbReference type="Proteomes" id="UP001199355">
    <property type="component" value="Unassembled WGS sequence"/>
</dbReference>
<keyword evidence="1" id="KW-0472">Membrane</keyword>
<feature type="transmembrane region" description="Helical" evidence="1">
    <location>
        <begin position="48"/>
        <end position="66"/>
    </location>
</feature>
<evidence type="ECO:0000313" key="3">
    <source>
        <dbReference type="Proteomes" id="UP001199355"/>
    </source>
</evidence>
<dbReference type="RefSeq" id="WP_117961504.1">
    <property type="nucleotide sequence ID" value="NZ_JAJEQF010000039.1"/>
</dbReference>
<protein>
    <submittedName>
        <fullName evidence="2">Uncharacterized protein</fullName>
    </submittedName>
</protein>
<dbReference type="EMBL" id="JAJEQF010000039">
    <property type="protein sequence ID" value="MCC2168564.1"/>
    <property type="molecule type" value="Genomic_DNA"/>
</dbReference>
<feature type="transmembrane region" description="Helical" evidence="1">
    <location>
        <begin position="21"/>
        <end position="42"/>
    </location>
</feature>
<gene>
    <name evidence="2" type="ORF">LKD45_12835</name>
</gene>
<organism evidence="2 3">
    <name type="scientific">Gallintestinimicrobium propionicum</name>
    <dbReference type="NCBI Taxonomy" id="2981770"/>
    <lineage>
        <taxon>Bacteria</taxon>
        <taxon>Bacillati</taxon>
        <taxon>Bacillota</taxon>
        <taxon>Clostridia</taxon>
        <taxon>Lachnospirales</taxon>
        <taxon>Lachnospiraceae</taxon>
        <taxon>Gallintestinimicrobium</taxon>
    </lineage>
</organism>
<feature type="transmembrane region" description="Helical" evidence="1">
    <location>
        <begin position="100"/>
        <end position="118"/>
    </location>
</feature>
<keyword evidence="1" id="KW-0812">Transmembrane</keyword>
<keyword evidence="3" id="KW-1185">Reference proteome</keyword>
<keyword evidence="1" id="KW-1133">Transmembrane helix</keyword>
<feature type="transmembrane region" description="Helical" evidence="1">
    <location>
        <begin position="73"/>
        <end position="94"/>
    </location>
</feature>
<dbReference type="AlphaFoldDB" id="A0AAE3AZ29"/>
<reference evidence="2 3" key="1">
    <citation type="submission" date="2021-10" db="EMBL/GenBank/DDBJ databases">
        <title>Anaerobic single-cell dispensing facilitates the cultivation of human gut bacteria.</title>
        <authorList>
            <person name="Afrizal A."/>
        </authorList>
    </citation>
    <scope>NUCLEOTIDE SEQUENCE [LARGE SCALE GENOMIC DNA]</scope>
    <source>
        <strain evidence="2 3">CLA-AA-H244</strain>
    </source>
</reference>
<evidence type="ECO:0000313" key="2">
    <source>
        <dbReference type="EMBL" id="MCC2168564.1"/>
    </source>
</evidence>
<comment type="caution">
    <text evidence="2">The sequence shown here is derived from an EMBL/GenBank/DDBJ whole genome shotgun (WGS) entry which is preliminary data.</text>
</comment>
<evidence type="ECO:0000256" key="1">
    <source>
        <dbReference type="SAM" id="Phobius"/>
    </source>
</evidence>